<feature type="binding site" evidence="11">
    <location>
        <position position="428"/>
    </location>
    <ligand>
        <name>ATP</name>
        <dbReference type="ChEBI" id="CHEBI:30616"/>
    </ligand>
</feature>
<organism evidence="15 16">
    <name type="scientific">Coptis chinensis</name>
    <dbReference type="NCBI Taxonomy" id="261450"/>
    <lineage>
        <taxon>Eukaryota</taxon>
        <taxon>Viridiplantae</taxon>
        <taxon>Streptophyta</taxon>
        <taxon>Embryophyta</taxon>
        <taxon>Tracheophyta</taxon>
        <taxon>Spermatophyta</taxon>
        <taxon>Magnoliopsida</taxon>
        <taxon>Ranunculales</taxon>
        <taxon>Ranunculaceae</taxon>
        <taxon>Coptidoideae</taxon>
        <taxon>Coptis</taxon>
    </lineage>
</organism>
<dbReference type="InterPro" id="IPR001245">
    <property type="entry name" value="Ser-Thr/Tyr_kinase_cat_dom"/>
</dbReference>
<dbReference type="InterPro" id="IPR001220">
    <property type="entry name" value="Legume_lectin_dom"/>
</dbReference>
<dbReference type="CDD" id="cd06899">
    <property type="entry name" value="lectin_legume_LecRK_Arcelin_ConA"/>
    <property type="match status" value="1"/>
</dbReference>
<dbReference type="InterPro" id="IPR017441">
    <property type="entry name" value="Protein_kinase_ATP_BS"/>
</dbReference>
<dbReference type="InterPro" id="IPR000719">
    <property type="entry name" value="Prot_kinase_dom"/>
</dbReference>
<dbReference type="SUPFAM" id="SSF49899">
    <property type="entry name" value="Concanavalin A-like lectins/glucanases"/>
    <property type="match status" value="1"/>
</dbReference>
<reference evidence="15 16" key="1">
    <citation type="submission" date="2020-10" db="EMBL/GenBank/DDBJ databases">
        <title>The Coptis chinensis genome and diversification of protoberbering-type alkaloids.</title>
        <authorList>
            <person name="Wang B."/>
            <person name="Shu S."/>
            <person name="Song C."/>
            <person name="Liu Y."/>
        </authorList>
    </citation>
    <scope>NUCLEOTIDE SEQUENCE [LARGE SCALE GENOMIC DNA]</scope>
    <source>
        <strain evidence="15">HL-2020</strain>
        <tissue evidence="15">Leaf</tissue>
    </source>
</reference>
<evidence type="ECO:0000256" key="3">
    <source>
        <dbReference type="ARBA" id="ARBA00010217"/>
    </source>
</evidence>
<dbReference type="PANTHER" id="PTHR27007">
    <property type="match status" value="1"/>
</dbReference>
<keyword evidence="6" id="KW-0430">Lectin</keyword>
<dbReference type="InterPro" id="IPR050528">
    <property type="entry name" value="L-type_Lectin-RKs"/>
</dbReference>
<dbReference type="FunFam" id="2.60.120.200:FF:000141">
    <property type="entry name" value="L-type lectin-domain containing receptor kinase VIII.1"/>
    <property type="match status" value="1"/>
</dbReference>
<evidence type="ECO:0000256" key="5">
    <source>
        <dbReference type="ARBA" id="ARBA00022729"/>
    </source>
</evidence>
<keyword evidence="8 11" id="KW-0067">ATP-binding</keyword>
<protein>
    <recommendedName>
        <fullName evidence="14">Protein kinase domain-containing protein</fullName>
    </recommendedName>
</protein>
<dbReference type="Gene3D" id="2.60.120.200">
    <property type="match status" value="1"/>
</dbReference>
<dbReference type="EMBL" id="JADFTS010000008">
    <property type="protein sequence ID" value="KAF9590970.1"/>
    <property type="molecule type" value="Genomic_DNA"/>
</dbReference>
<sequence>MATFFFFTLLSISFFLLLLPRNVVVNSTRLENDSSSSQFDLATLIPTSLKLLGDAHWNNGSLRLSRDLGVPYSGSGRVLYSKPVKFRQPGTHFPVSFSTFFTFSVSNLNPSSIGGGLAFVISPDDQTVGLAGGYLGLVSEIGTTSPGFVSVEFDTLMDIEFKDINGNHVGLDLNSMVSSQAGDLGLVGVELKSGDLVSAWIDYDGVSRVFNVSVSYSNRRPVEPLLSFDLDLDRYVNDFMFVGFSGSTQGSTEVHSIEAWSFSSSFNSPSASPLPSTPFGYGLSLPPPTSAFFNPTANAAPPALDSLAPSGSVSSSPQKREKISSSSSCHNQLCKQGPGAVAGVVTAGAFFLAICAGLLIWGFTKKYKFIKKPESLNSGIFSIPKEFSYKELKTATRCFDPVRIIGHGAFGTVYKGIFPETGALIAVKRCSHGGGQGRDEFLSELSIIGTLRHRNLVRLQGWCHEKGEILLVYDLMPNVQCGEIHCNIHRKLQGNINVARFSQPLTDPGPH</sequence>
<dbReference type="Gene3D" id="3.30.200.20">
    <property type="entry name" value="Phosphorylase Kinase, domain 1"/>
    <property type="match status" value="1"/>
</dbReference>
<evidence type="ECO:0000256" key="10">
    <source>
        <dbReference type="ARBA" id="ARBA00023136"/>
    </source>
</evidence>
<dbReference type="AlphaFoldDB" id="A0A835H2F3"/>
<keyword evidence="5 13" id="KW-0732">Signal</keyword>
<comment type="caution">
    <text evidence="15">The sequence shown here is derived from an EMBL/GenBank/DDBJ whole genome shotgun (WGS) entry which is preliminary data.</text>
</comment>
<feature type="signal peptide" evidence="13">
    <location>
        <begin position="1"/>
        <end position="25"/>
    </location>
</feature>
<dbReference type="Pfam" id="PF00139">
    <property type="entry name" value="Lectin_legB"/>
    <property type="match status" value="1"/>
</dbReference>
<feature type="transmembrane region" description="Helical" evidence="12">
    <location>
        <begin position="340"/>
        <end position="363"/>
    </location>
</feature>
<dbReference type="FunFam" id="3.30.200.20:FF:000372">
    <property type="entry name" value="L-type lectin-domain containing receptor kinase VIII.1"/>
    <property type="match status" value="1"/>
</dbReference>
<evidence type="ECO:0000256" key="13">
    <source>
        <dbReference type="SAM" id="SignalP"/>
    </source>
</evidence>
<evidence type="ECO:0000256" key="8">
    <source>
        <dbReference type="ARBA" id="ARBA00022840"/>
    </source>
</evidence>
<feature type="domain" description="Protein kinase" evidence="14">
    <location>
        <begin position="399"/>
        <end position="511"/>
    </location>
</feature>
<evidence type="ECO:0000313" key="16">
    <source>
        <dbReference type="Proteomes" id="UP000631114"/>
    </source>
</evidence>
<evidence type="ECO:0000256" key="1">
    <source>
        <dbReference type="ARBA" id="ARBA00004479"/>
    </source>
</evidence>
<dbReference type="PROSITE" id="PS50011">
    <property type="entry name" value="PROTEIN_KINASE_DOM"/>
    <property type="match status" value="1"/>
</dbReference>
<dbReference type="Proteomes" id="UP000631114">
    <property type="component" value="Unassembled WGS sequence"/>
</dbReference>
<accession>A0A835H2F3</accession>
<dbReference type="GO" id="GO:0004672">
    <property type="term" value="F:protein kinase activity"/>
    <property type="evidence" value="ECO:0007669"/>
    <property type="project" value="InterPro"/>
</dbReference>
<evidence type="ECO:0000256" key="7">
    <source>
        <dbReference type="ARBA" id="ARBA00022741"/>
    </source>
</evidence>
<evidence type="ECO:0000256" key="4">
    <source>
        <dbReference type="ARBA" id="ARBA00022692"/>
    </source>
</evidence>
<keyword evidence="10 12" id="KW-0472">Membrane</keyword>
<keyword evidence="9 12" id="KW-1133">Transmembrane helix</keyword>
<dbReference type="GO" id="GO:0016020">
    <property type="term" value="C:membrane"/>
    <property type="evidence" value="ECO:0007669"/>
    <property type="project" value="UniProtKB-SubCell"/>
</dbReference>
<keyword evidence="4 12" id="KW-0812">Transmembrane</keyword>
<feature type="chain" id="PRO_5033034334" description="Protein kinase domain-containing protein" evidence="13">
    <location>
        <begin position="26"/>
        <end position="511"/>
    </location>
</feature>
<evidence type="ECO:0000259" key="14">
    <source>
        <dbReference type="PROSITE" id="PS50011"/>
    </source>
</evidence>
<dbReference type="InterPro" id="IPR011009">
    <property type="entry name" value="Kinase-like_dom_sf"/>
</dbReference>
<comment type="similarity">
    <text evidence="2">In the N-terminal section; belongs to the leguminous lectin family.</text>
</comment>
<evidence type="ECO:0000256" key="6">
    <source>
        <dbReference type="ARBA" id="ARBA00022734"/>
    </source>
</evidence>
<dbReference type="GO" id="GO:0005524">
    <property type="term" value="F:ATP binding"/>
    <property type="evidence" value="ECO:0007669"/>
    <property type="project" value="UniProtKB-UniRule"/>
</dbReference>
<dbReference type="PROSITE" id="PS00107">
    <property type="entry name" value="PROTEIN_KINASE_ATP"/>
    <property type="match status" value="1"/>
</dbReference>
<evidence type="ECO:0000256" key="9">
    <source>
        <dbReference type="ARBA" id="ARBA00022989"/>
    </source>
</evidence>
<evidence type="ECO:0000313" key="15">
    <source>
        <dbReference type="EMBL" id="KAF9590970.1"/>
    </source>
</evidence>
<dbReference type="Pfam" id="PF07714">
    <property type="entry name" value="PK_Tyr_Ser-Thr"/>
    <property type="match status" value="1"/>
</dbReference>
<dbReference type="OrthoDB" id="2019747at2759"/>
<name>A0A835H2F3_9MAGN</name>
<comment type="subcellular location">
    <subcellularLocation>
        <location evidence="1">Membrane</location>
        <topology evidence="1">Single-pass type I membrane protein</topology>
    </subcellularLocation>
</comment>
<keyword evidence="7 11" id="KW-0547">Nucleotide-binding</keyword>
<keyword evidence="16" id="KW-1185">Reference proteome</keyword>
<dbReference type="InterPro" id="IPR013320">
    <property type="entry name" value="ConA-like_dom_sf"/>
</dbReference>
<dbReference type="GO" id="GO:0030246">
    <property type="term" value="F:carbohydrate binding"/>
    <property type="evidence" value="ECO:0007669"/>
    <property type="project" value="UniProtKB-KW"/>
</dbReference>
<proteinExistence type="inferred from homology"/>
<comment type="similarity">
    <text evidence="3">In the C-terminal section; belongs to the protein kinase superfamily. Ser/Thr protein kinase family.</text>
</comment>
<dbReference type="GO" id="GO:0051707">
    <property type="term" value="P:response to other organism"/>
    <property type="evidence" value="ECO:0007669"/>
    <property type="project" value="UniProtKB-ARBA"/>
</dbReference>
<evidence type="ECO:0000256" key="2">
    <source>
        <dbReference type="ARBA" id="ARBA00008536"/>
    </source>
</evidence>
<evidence type="ECO:0000256" key="11">
    <source>
        <dbReference type="PROSITE-ProRule" id="PRU10141"/>
    </source>
</evidence>
<evidence type="ECO:0000256" key="12">
    <source>
        <dbReference type="SAM" id="Phobius"/>
    </source>
</evidence>
<dbReference type="SUPFAM" id="SSF56112">
    <property type="entry name" value="Protein kinase-like (PK-like)"/>
    <property type="match status" value="1"/>
</dbReference>
<dbReference type="GO" id="GO:0006952">
    <property type="term" value="P:defense response"/>
    <property type="evidence" value="ECO:0007669"/>
    <property type="project" value="UniProtKB-ARBA"/>
</dbReference>
<gene>
    <name evidence="15" type="ORF">IFM89_000515</name>
</gene>